<gene>
    <name evidence="2" type="ORF">AB9Q04_04740</name>
</gene>
<evidence type="ECO:0008006" key="4">
    <source>
        <dbReference type="Google" id="ProtNLM"/>
    </source>
</evidence>
<feature type="signal peptide" evidence="1">
    <location>
        <begin position="1"/>
        <end position="33"/>
    </location>
</feature>
<evidence type="ECO:0000256" key="1">
    <source>
        <dbReference type="SAM" id="SignalP"/>
    </source>
</evidence>
<name>A0ABW9N144_9FIRM</name>
<feature type="chain" id="PRO_5045774529" description="Bacteriocin" evidence="1">
    <location>
        <begin position="34"/>
        <end position="90"/>
    </location>
</feature>
<dbReference type="EMBL" id="JBGMEG010000007">
    <property type="protein sequence ID" value="MFO3717660.1"/>
    <property type="molecule type" value="Genomic_DNA"/>
</dbReference>
<keyword evidence="1" id="KW-0732">Signal</keyword>
<reference evidence="2 3" key="1">
    <citation type="journal article" date="2025" name="Anaerobe">
        <title>Description of Anaerococcus kampingiae sp. nov., Anaerococcus groningensis sp. nov., Anaerococcus martiniensis sp. nov., and Anaerococcus cruorum sp. nov., isolated from human clinical specimens.</title>
        <authorList>
            <person name="Boiten K.E."/>
            <person name="Meijer J."/>
            <person name="van Wezel E.M."/>
            <person name="Veloo A.C.M."/>
        </authorList>
    </citation>
    <scope>NUCLEOTIDE SEQUENCE [LARGE SCALE GENOMIC DNA]</scope>
    <source>
        <strain evidence="2 3">ENR1011</strain>
    </source>
</reference>
<dbReference type="Proteomes" id="UP001637993">
    <property type="component" value="Unassembled WGS sequence"/>
</dbReference>
<organism evidence="2 3">
    <name type="scientific">Anaerococcus groningensis</name>
    <dbReference type="NCBI Taxonomy" id="3115616"/>
    <lineage>
        <taxon>Bacteria</taxon>
        <taxon>Bacillati</taxon>
        <taxon>Bacillota</taxon>
        <taxon>Tissierellia</taxon>
        <taxon>Tissierellales</taxon>
        <taxon>Peptoniphilaceae</taxon>
        <taxon>Anaerococcus</taxon>
    </lineage>
</organism>
<evidence type="ECO:0000313" key="3">
    <source>
        <dbReference type="Proteomes" id="UP001637993"/>
    </source>
</evidence>
<protein>
    <recommendedName>
        <fullName evidence="4">Bacteriocin</fullName>
    </recommendedName>
</protein>
<sequence>MKKITKTIGKANLFLASLALGIGLVLPTQTAHAARYDKKCIVGVSGGIIEGGTTGGLAGTAVAGVPGTIVGTLGGGIGGGAKAFGDYCDD</sequence>
<dbReference type="RefSeq" id="WP_410024219.1">
    <property type="nucleotide sequence ID" value="NZ_JBGMEG010000007.1"/>
</dbReference>
<keyword evidence="3" id="KW-1185">Reference proteome</keyword>
<evidence type="ECO:0000313" key="2">
    <source>
        <dbReference type="EMBL" id="MFO3717660.1"/>
    </source>
</evidence>
<comment type="caution">
    <text evidence="2">The sequence shown here is derived from an EMBL/GenBank/DDBJ whole genome shotgun (WGS) entry which is preliminary data.</text>
</comment>
<proteinExistence type="predicted"/>
<accession>A0ABW9N144</accession>